<evidence type="ECO:0000313" key="1">
    <source>
        <dbReference type="EMBL" id="MFC4353518.1"/>
    </source>
</evidence>
<dbReference type="Proteomes" id="UP001595733">
    <property type="component" value="Unassembled WGS sequence"/>
</dbReference>
<gene>
    <name evidence="1" type="ORF">ACFO0S_00385</name>
</gene>
<evidence type="ECO:0000313" key="2">
    <source>
        <dbReference type="Proteomes" id="UP001595733"/>
    </source>
</evidence>
<keyword evidence="2" id="KW-1185">Reference proteome</keyword>
<comment type="caution">
    <text evidence="1">The sequence shown here is derived from an EMBL/GenBank/DDBJ whole genome shotgun (WGS) entry which is preliminary data.</text>
</comment>
<dbReference type="RefSeq" id="WP_378138979.1">
    <property type="nucleotide sequence ID" value="NZ_JBHSEF010000006.1"/>
</dbReference>
<dbReference type="EMBL" id="JBHSEF010000006">
    <property type="protein sequence ID" value="MFC4353518.1"/>
    <property type="molecule type" value="Genomic_DNA"/>
</dbReference>
<name>A0ABV8USR8_9BACL</name>
<accession>A0ABV8USR8</accession>
<sequence length="111" mass="12885">MKKILYVMGRAIIGLIGIALSLATSTDLMGSGGSSLNTQKIDKNIDELRELEWFNAFYESERHRKSFSINFKVRKYLQSTILVTRLKTSEREQQKFIQLLERVAELREKSE</sequence>
<organism evidence="1 2">
    <name type="scientific">Chryseomicrobium palamuruense</name>
    <dbReference type="NCBI Taxonomy" id="682973"/>
    <lineage>
        <taxon>Bacteria</taxon>
        <taxon>Bacillati</taxon>
        <taxon>Bacillota</taxon>
        <taxon>Bacilli</taxon>
        <taxon>Bacillales</taxon>
        <taxon>Caryophanaceae</taxon>
        <taxon>Chryseomicrobium</taxon>
    </lineage>
</organism>
<protein>
    <submittedName>
        <fullName evidence="1">Nitrite reductase</fullName>
    </submittedName>
</protein>
<reference evidence="2" key="1">
    <citation type="journal article" date="2019" name="Int. J. Syst. Evol. Microbiol.">
        <title>The Global Catalogue of Microorganisms (GCM) 10K type strain sequencing project: providing services to taxonomists for standard genome sequencing and annotation.</title>
        <authorList>
            <consortium name="The Broad Institute Genomics Platform"/>
            <consortium name="The Broad Institute Genome Sequencing Center for Infectious Disease"/>
            <person name="Wu L."/>
            <person name="Ma J."/>
        </authorList>
    </citation>
    <scope>NUCLEOTIDE SEQUENCE [LARGE SCALE GENOMIC DNA]</scope>
    <source>
        <strain evidence="2">CCUG 50353</strain>
    </source>
</reference>
<proteinExistence type="predicted"/>